<comment type="subcellular location">
    <subcellularLocation>
        <location evidence="1">Cytoplasm</location>
    </subcellularLocation>
</comment>
<dbReference type="KEGG" id="pmrn:116938653"/>
<comment type="similarity">
    <text evidence="2">Belongs to the vinculin/alpha-catenin family.</text>
</comment>
<evidence type="ECO:0000256" key="2">
    <source>
        <dbReference type="ARBA" id="ARBA00008376"/>
    </source>
</evidence>
<dbReference type="GO" id="GO:0005737">
    <property type="term" value="C:cytoplasm"/>
    <property type="evidence" value="ECO:0007669"/>
    <property type="project" value="UniProtKB-SubCell"/>
</dbReference>
<dbReference type="Pfam" id="PF01044">
    <property type="entry name" value="Vinculin"/>
    <property type="match status" value="1"/>
</dbReference>
<keyword evidence="3" id="KW-0963">Cytoplasm</keyword>
<protein>
    <recommendedName>
        <fullName evidence="4">Alpha-catulin</fullName>
    </recommendedName>
</protein>
<evidence type="ECO:0000313" key="7">
    <source>
        <dbReference type="RefSeq" id="XP_032801965.1"/>
    </source>
</evidence>
<dbReference type="AlphaFoldDB" id="A0AAJ7WLG4"/>
<dbReference type="SUPFAM" id="SSF47220">
    <property type="entry name" value="alpha-catenin/vinculin-like"/>
    <property type="match status" value="3"/>
</dbReference>
<dbReference type="Proteomes" id="UP001318040">
    <property type="component" value="Chromosome 4"/>
</dbReference>
<evidence type="ECO:0000313" key="6">
    <source>
        <dbReference type="Proteomes" id="UP001318040"/>
    </source>
</evidence>
<dbReference type="Gene3D" id="1.20.120.230">
    <property type="entry name" value="Alpha-catenin/vinculin-like"/>
    <property type="match status" value="4"/>
</dbReference>
<dbReference type="FunFam" id="1.20.120.230:FF:000017">
    <property type="entry name" value="Catenin alpha like 1"/>
    <property type="match status" value="1"/>
</dbReference>
<sequence length="757" mass="83129">MASATSNNGDLGLEIKTRSVEQTLVPLVAQITTLVSHKEKWHKSERSVRAVRRVGQSLSVAVERFVAIGEAIAEENPELRPEMSLACREARAAGEAINRLTEACATDGPDLESPRPPGSATPLSAPLLSERGVLARSARLLLSSVTRVLVLADRVVIKQIVTSRSKVLASLERLENVGSFQEFVQVFSQFGNEMVEFAHLTGDRQNDLKDEKQKARMAAGRAVLEKCTMMLLTASKTCLRHPDCESARANRDGVFARTRAAMEQVADIVTDVAANGEASVRALCIYSAIRDFKAFLLEAGCADDVTPLLQLIVEQTEDFTDSPYTSHERRERILQMVAQAQQETFAMMSLFAKQQCRGPSGREELDAAISRTSQCMDEIRKELHVTAVEVAAESLRANGDHALLRALKTAGADGNLELTSEFAARLHELREQLLETSQLLRHVSGMEPLEITCAHAENTFRAIGPQIISAAQTLALHPSSKIARENLDVFCESWESQLTDLAVLIKEITDVFEGRRGDKRTHLSLPRPGKHSSNLKPVKPVKLDAEEQVKIAKLGLELRLLTADVDAETEKLSSRDGGGEVTQLVQSLSSMVYAIYLFTRGEGLLKTTNDLFQQAEVFSEEGIRLCTALRTFSMLVPEEDDRSLLQVEAGRLPALCQQIQLACRTPTHGKVATYTKVDSTIQETKNVLLLVLSIVSLCHNLSRKYKSCNQNSAQRWNGEASAGRITSPPGNATVNGDLRTTKGLEQRMLNLGVSDDK</sequence>
<evidence type="ECO:0000256" key="5">
    <source>
        <dbReference type="SAM" id="MobiDB-lite"/>
    </source>
</evidence>
<dbReference type="PANTHER" id="PTHR46342:SF1">
    <property type="entry name" value="ALPHA-CATULIN"/>
    <property type="match status" value="1"/>
</dbReference>
<organism evidence="6 7">
    <name type="scientific">Petromyzon marinus</name>
    <name type="common">Sea lamprey</name>
    <dbReference type="NCBI Taxonomy" id="7757"/>
    <lineage>
        <taxon>Eukaryota</taxon>
        <taxon>Metazoa</taxon>
        <taxon>Chordata</taxon>
        <taxon>Craniata</taxon>
        <taxon>Vertebrata</taxon>
        <taxon>Cyclostomata</taxon>
        <taxon>Hyperoartia</taxon>
        <taxon>Petromyzontiformes</taxon>
        <taxon>Petromyzontidae</taxon>
        <taxon>Petromyzon</taxon>
    </lineage>
</organism>
<dbReference type="PANTHER" id="PTHR46342">
    <property type="entry name" value="ALPHA-CATULIN"/>
    <property type="match status" value="1"/>
</dbReference>
<dbReference type="CTD" id="8727"/>
<keyword evidence="6" id="KW-1185">Reference proteome</keyword>
<evidence type="ECO:0000256" key="1">
    <source>
        <dbReference type="ARBA" id="ARBA00004496"/>
    </source>
</evidence>
<dbReference type="InterPro" id="IPR006077">
    <property type="entry name" value="Vinculin/catenin"/>
</dbReference>
<dbReference type="InterPro" id="IPR036723">
    <property type="entry name" value="Alpha-catenin/vinculin-like_sf"/>
</dbReference>
<accession>A0AAJ7WLG4</accession>
<dbReference type="InterPro" id="IPR030045">
    <property type="entry name" value="CTNNAL1"/>
</dbReference>
<dbReference type="GO" id="GO:0007155">
    <property type="term" value="P:cell adhesion"/>
    <property type="evidence" value="ECO:0007669"/>
    <property type="project" value="InterPro"/>
</dbReference>
<feature type="region of interest" description="Disordered" evidence="5">
    <location>
        <begin position="105"/>
        <end position="124"/>
    </location>
</feature>
<reference evidence="7" key="1">
    <citation type="submission" date="2025-08" db="UniProtKB">
        <authorList>
            <consortium name="RefSeq"/>
        </authorList>
    </citation>
    <scope>IDENTIFICATION</scope>
    <source>
        <tissue evidence="7">Sperm</tissue>
    </source>
</reference>
<dbReference type="GeneID" id="116938653"/>
<dbReference type="GO" id="GO:0051015">
    <property type="term" value="F:actin filament binding"/>
    <property type="evidence" value="ECO:0007669"/>
    <property type="project" value="InterPro"/>
</dbReference>
<gene>
    <name evidence="7" type="primary">CTNNAL1</name>
</gene>
<proteinExistence type="inferred from homology"/>
<evidence type="ECO:0000256" key="3">
    <source>
        <dbReference type="ARBA" id="ARBA00022490"/>
    </source>
</evidence>
<evidence type="ECO:0000256" key="4">
    <source>
        <dbReference type="ARBA" id="ARBA00074310"/>
    </source>
</evidence>
<name>A0AAJ7WLG4_PETMA</name>
<dbReference type="RefSeq" id="XP_032801965.1">
    <property type="nucleotide sequence ID" value="XM_032946074.1"/>
</dbReference>
<dbReference type="GO" id="GO:0007266">
    <property type="term" value="P:Rho protein signal transduction"/>
    <property type="evidence" value="ECO:0007669"/>
    <property type="project" value="InterPro"/>
</dbReference>